<feature type="compositionally biased region" description="Low complexity" evidence="5">
    <location>
        <begin position="249"/>
        <end position="273"/>
    </location>
</feature>
<dbReference type="InterPro" id="IPR013325">
    <property type="entry name" value="RNA_pol_sigma_r2"/>
</dbReference>
<dbReference type="Pfam" id="PF08281">
    <property type="entry name" value="Sigma70_r4_2"/>
    <property type="match status" value="1"/>
</dbReference>
<dbReference type="InterPro" id="IPR013249">
    <property type="entry name" value="RNA_pol_sigma70_r4_t2"/>
</dbReference>
<comment type="caution">
    <text evidence="8">The sequence shown here is derived from an EMBL/GenBank/DDBJ whole genome shotgun (WGS) entry which is preliminary data.</text>
</comment>
<comment type="similarity">
    <text evidence="1">Belongs to the sigma-70 factor family. ECF subfamily.</text>
</comment>
<dbReference type="InterPro" id="IPR036388">
    <property type="entry name" value="WH-like_DNA-bd_sf"/>
</dbReference>
<evidence type="ECO:0000313" key="9">
    <source>
        <dbReference type="Proteomes" id="UP000599437"/>
    </source>
</evidence>
<dbReference type="SUPFAM" id="SSF88946">
    <property type="entry name" value="Sigma2 domain of RNA polymerase sigma factors"/>
    <property type="match status" value="1"/>
</dbReference>
<dbReference type="Gene3D" id="1.10.1740.10">
    <property type="match status" value="1"/>
</dbReference>
<dbReference type="InterPro" id="IPR007627">
    <property type="entry name" value="RNA_pol_sigma70_r2"/>
</dbReference>
<gene>
    <name evidence="8" type="ORF">GCM10010346_58030</name>
</gene>
<sequence>MATDTHPAHLARPGDEGTHLRWQRMWGHREQLLKVARRRSMSAEDAEDAVQEAMLRGAQNAHLDDARMGAWLTTVTMRLCVDRYRQVHREAQVSGTRTLTAPAPVPVEETVCDRAEAKWLANRSKELPARQAEALRLKSEDRDVGQIAREMDLSYEAVESLLARARRTLRKSLAATLALGLWLIGRGRDQASQAGGHAPALAAASAAATLAVAGLVVPFTYESGQQRPASQPGTSEVREEVDAVGYGIPGASPDSPDSPGSPGPSVRSGAAGSRPPGGEASPTALPTGSAEVPLPGVRAPEVTLPEVPTPLPEAPDAPQLPAAPSLPETTAVPDVVAPVSTTVPAPVSAPLPADAPADVPADVPAGAPSGVSADVSAGTADEAPHTGVRR</sequence>
<evidence type="ECO:0000256" key="4">
    <source>
        <dbReference type="ARBA" id="ARBA00023163"/>
    </source>
</evidence>
<dbReference type="PANTHER" id="PTHR43133">
    <property type="entry name" value="RNA POLYMERASE ECF-TYPE SIGMA FACTO"/>
    <property type="match status" value="1"/>
</dbReference>
<feature type="compositionally biased region" description="Low complexity" evidence="5">
    <location>
        <begin position="327"/>
        <end position="371"/>
    </location>
</feature>
<evidence type="ECO:0000256" key="2">
    <source>
        <dbReference type="ARBA" id="ARBA00023015"/>
    </source>
</evidence>
<dbReference type="InterPro" id="IPR013324">
    <property type="entry name" value="RNA_pol_sigma_r3/r4-like"/>
</dbReference>
<feature type="domain" description="RNA polymerase sigma factor 70 region 4 type 2" evidence="7">
    <location>
        <begin position="125"/>
        <end position="169"/>
    </location>
</feature>
<name>A0ABQ3E8F7_9ACTN</name>
<feature type="domain" description="RNA polymerase sigma-70 region 2" evidence="6">
    <location>
        <begin position="28"/>
        <end position="88"/>
    </location>
</feature>
<evidence type="ECO:0000256" key="5">
    <source>
        <dbReference type="SAM" id="MobiDB-lite"/>
    </source>
</evidence>
<accession>A0ABQ3E8F7</accession>
<dbReference type="PANTHER" id="PTHR43133:SF25">
    <property type="entry name" value="RNA POLYMERASE SIGMA FACTOR RFAY-RELATED"/>
    <property type="match status" value="1"/>
</dbReference>
<proteinExistence type="inferred from homology"/>
<protein>
    <submittedName>
        <fullName evidence="8">Uncharacterized protein</fullName>
    </submittedName>
</protein>
<evidence type="ECO:0000313" key="8">
    <source>
        <dbReference type="EMBL" id="GHB26838.1"/>
    </source>
</evidence>
<dbReference type="RefSeq" id="WP_138894062.1">
    <property type="nucleotide sequence ID" value="NZ_BMVO01000028.1"/>
</dbReference>
<dbReference type="Gene3D" id="1.10.10.10">
    <property type="entry name" value="Winged helix-like DNA-binding domain superfamily/Winged helix DNA-binding domain"/>
    <property type="match status" value="1"/>
</dbReference>
<evidence type="ECO:0000259" key="6">
    <source>
        <dbReference type="Pfam" id="PF04542"/>
    </source>
</evidence>
<feature type="region of interest" description="Disordered" evidence="5">
    <location>
        <begin position="245"/>
        <end position="390"/>
    </location>
</feature>
<dbReference type="InterPro" id="IPR014284">
    <property type="entry name" value="RNA_pol_sigma-70_dom"/>
</dbReference>
<evidence type="ECO:0000256" key="1">
    <source>
        <dbReference type="ARBA" id="ARBA00010641"/>
    </source>
</evidence>
<reference evidence="9" key="1">
    <citation type="journal article" date="2019" name="Int. J. Syst. Evol. Microbiol.">
        <title>The Global Catalogue of Microorganisms (GCM) 10K type strain sequencing project: providing services to taxonomists for standard genome sequencing and annotation.</title>
        <authorList>
            <consortium name="The Broad Institute Genomics Platform"/>
            <consortium name="The Broad Institute Genome Sequencing Center for Infectious Disease"/>
            <person name="Wu L."/>
            <person name="Ma J."/>
        </authorList>
    </citation>
    <scope>NUCLEOTIDE SEQUENCE [LARGE SCALE GENOMIC DNA]</scope>
    <source>
        <strain evidence="9">JCM 4737</strain>
    </source>
</reference>
<dbReference type="InterPro" id="IPR039425">
    <property type="entry name" value="RNA_pol_sigma-70-like"/>
</dbReference>
<dbReference type="CDD" id="cd06171">
    <property type="entry name" value="Sigma70_r4"/>
    <property type="match status" value="1"/>
</dbReference>
<dbReference type="Proteomes" id="UP000599437">
    <property type="component" value="Unassembled WGS sequence"/>
</dbReference>
<keyword evidence="4" id="KW-0804">Transcription</keyword>
<organism evidence="8 9">
    <name type="scientific">Streptomyces chryseus</name>
    <dbReference type="NCBI Taxonomy" id="68186"/>
    <lineage>
        <taxon>Bacteria</taxon>
        <taxon>Bacillati</taxon>
        <taxon>Actinomycetota</taxon>
        <taxon>Actinomycetes</taxon>
        <taxon>Kitasatosporales</taxon>
        <taxon>Streptomycetaceae</taxon>
        <taxon>Streptomyces</taxon>
    </lineage>
</organism>
<dbReference type="Pfam" id="PF04542">
    <property type="entry name" value="Sigma70_r2"/>
    <property type="match status" value="1"/>
</dbReference>
<dbReference type="SUPFAM" id="SSF88659">
    <property type="entry name" value="Sigma3 and sigma4 domains of RNA polymerase sigma factors"/>
    <property type="match status" value="1"/>
</dbReference>
<evidence type="ECO:0000256" key="3">
    <source>
        <dbReference type="ARBA" id="ARBA00023082"/>
    </source>
</evidence>
<dbReference type="EMBL" id="BMVO01000028">
    <property type="protein sequence ID" value="GHB26838.1"/>
    <property type="molecule type" value="Genomic_DNA"/>
</dbReference>
<dbReference type="NCBIfam" id="TIGR02937">
    <property type="entry name" value="sigma70-ECF"/>
    <property type="match status" value="1"/>
</dbReference>
<evidence type="ECO:0000259" key="7">
    <source>
        <dbReference type="Pfam" id="PF08281"/>
    </source>
</evidence>
<keyword evidence="9" id="KW-1185">Reference proteome</keyword>
<keyword evidence="3" id="KW-0731">Sigma factor</keyword>
<keyword evidence="2" id="KW-0805">Transcription regulation</keyword>